<evidence type="ECO:0000313" key="1">
    <source>
        <dbReference type="EMBL" id="PRD13206.1"/>
    </source>
</evidence>
<dbReference type="OrthoDB" id="6424319at2"/>
<keyword evidence="2" id="KW-1185">Reference proteome</keyword>
<name>A0A2S9I5Z0_9GAMM</name>
<reference evidence="1 2" key="1">
    <citation type="submission" date="2017-10" db="EMBL/GenBank/DDBJ databases">
        <title>Draft genome of two endophytic bacteria isolated from 'guarana' Paullinia cupana (Mart.) Ducke.</title>
        <authorList>
            <person name="Siqueira K.A."/>
            <person name="Liotti R.G."/>
            <person name="Mendes T.A."/>
            <person name="Soares M.A."/>
        </authorList>
    </citation>
    <scope>NUCLEOTIDE SEQUENCE [LARGE SCALE GENOMIC DNA]</scope>
    <source>
        <strain evidence="1 2">342</strain>
    </source>
</reference>
<dbReference type="GO" id="GO:0071468">
    <property type="term" value="P:cellular response to acidic pH"/>
    <property type="evidence" value="ECO:0007669"/>
    <property type="project" value="InterPro"/>
</dbReference>
<dbReference type="Proteomes" id="UP000239181">
    <property type="component" value="Unassembled WGS sequence"/>
</dbReference>
<dbReference type="Gene3D" id="1.20.5.5260">
    <property type="match status" value="1"/>
</dbReference>
<dbReference type="AlphaFoldDB" id="A0A2S9I5Z0"/>
<organism evidence="1 2">
    <name type="scientific">Pantoea coffeiphila</name>
    <dbReference type="NCBI Taxonomy" id="1465635"/>
    <lineage>
        <taxon>Bacteria</taxon>
        <taxon>Pseudomonadati</taxon>
        <taxon>Pseudomonadota</taxon>
        <taxon>Gammaproteobacteria</taxon>
        <taxon>Enterobacterales</taxon>
        <taxon>Erwiniaceae</taxon>
        <taxon>Pantoea</taxon>
    </lineage>
</organism>
<dbReference type="InterPro" id="IPR024753">
    <property type="entry name" value="AriR"/>
</dbReference>
<dbReference type="Pfam" id="PF10798">
    <property type="entry name" value="YmgB"/>
    <property type="match status" value="1"/>
</dbReference>
<gene>
    <name evidence="1" type="ORF">CQW29_22310</name>
</gene>
<dbReference type="EMBL" id="PDET01000021">
    <property type="protein sequence ID" value="PRD13206.1"/>
    <property type="molecule type" value="Genomic_DNA"/>
</dbReference>
<proteinExistence type="predicted"/>
<evidence type="ECO:0000313" key="2">
    <source>
        <dbReference type="Proteomes" id="UP000239181"/>
    </source>
</evidence>
<sequence>MNQIATKKPQIFHGASGTSLSEYFRTSGEALAEESALLGQVISSIIATDGHLTNKAIIARLIEILELTDNVVSADVVRKTLEIVLDHTVDDI</sequence>
<comment type="caution">
    <text evidence="1">The sequence shown here is derived from an EMBL/GenBank/DDBJ whole genome shotgun (WGS) entry which is preliminary data.</text>
</comment>
<accession>A0A2S9I5Z0</accession>
<dbReference type="RefSeq" id="WP_105594947.1">
    <property type="nucleotide sequence ID" value="NZ_PDET01000021.1"/>
</dbReference>
<protein>
    <submittedName>
        <fullName evidence="1">Two-component-system connector protein AriR</fullName>
    </submittedName>
</protein>